<organism evidence="1 2">
    <name type="scientific">Alistipes shahii</name>
    <dbReference type="NCBI Taxonomy" id="328814"/>
    <lineage>
        <taxon>Bacteria</taxon>
        <taxon>Pseudomonadati</taxon>
        <taxon>Bacteroidota</taxon>
        <taxon>Bacteroidia</taxon>
        <taxon>Bacteroidales</taxon>
        <taxon>Rikenellaceae</taxon>
        <taxon>Alistipes</taxon>
    </lineage>
</organism>
<dbReference type="InterPro" id="IPR038475">
    <property type="entry name" value="RecG_C_sf"/>
</dbReference>
<dbReference type="Gene3D" id="3.30.565.60">
    <property type="match status" value="1"/>
</dbReference>
<dbReference type="InterPro" id="IPR038461">
    <property type="entry name" value="Schlafen_AlbA_2_dom_sf"/>
</dbReference>
<dbReference type="AlphaFoldDB" id="A0A5B3GGI4"/>
<protein>
    <submittedName>
        <fullName evidence="1">Transcriptional regulator</fullName>
    </submittedName>
</protein>
<proteinExistence type="predicted"/>
<comment type="caution">
    <text evidence="1">The sequence shown here is derived from an EMBL/GenBank/DDBJ whole genome shotgun (WGS) entry which is preliminary data.</text>
</comment>
<dbReference type="Pfam" id="PF13749">
    <property type="entry name" value="HATPase_c_4"/>
    <property type="match status" value="1"/>
</dbReference>
<evidence type="ECO:0000313" key="1">
    <source>
        <dbReference type="EMBL" id="KAA2372109.1"/>
    </source>
</evidence>
<evidence type="ECO:0000313" key="2">
    <source>
        <dbReference type="Proteomes" id="UP000323567"/>
    </source>
</evidence>
<sequence length="555" mass="63527">MTVEELTNILDSLLTLPAETEVVEFKRAERNFDDRDLGQYFSALSNEANLKGMSRAWLVFGVENHTHEVVGSQYKNTRPALDAMKKKIADQTTGRHTFVEIYELRYKNGKRVVMFEIPPAPQGIPIDYQGHYYGRDGESLQALGIEKTERIRNQAKLKDWSAEIIEDASLEDLDSAAIAKARVLYTDANKDKADEIASWDDTTFLNKAKIAIRGKITKTAVVLLGKEESEHLISPAVAKIKWILRGQDNIERDYMIASCPFILAVDRIYDKIRNLKYRYINPEHKTLFPEEIDTYEPYVIREALNNAIAHQDYTLGGQINVVEYDDKLVFSNKGSFIPGNIERVLISDAPEENYRNQFLVTAMVGLKMVDTIGSGIRKMYNYQRLRLFPLPDYNLADNRVEVTITGKILDMNYANILAGNSDLNLLDIELLNRVQLGKPLSDEEIARLRSKRLIEGRKPKVYIAKHIAQKVGQKIEYSEHKGLGNKSCEEFLMTALRDHKSLSRKEIDKLLWNLLSDLLTDRQKKDKITNLLAKLKRQGKIRNESQGPNSDWFIV</sequence>
<gene>
    <name evidence="1" type="ORF">F2Y13_01170</name>
</gene>
<dbReference type="Gene3D" id="3.30.950.30">
    <property type="entry name" value="Schlafen, AAA domain"/>
    <property type="match status" value="1"/>
</dbReference>
<reference evidence="1 2" key="1">
    <citation type="journal article" date="2019" name="Nat. Med.">
        <title>A library of human gut bacterial isolates paired with longitudinal multiomics data enables mechanistic microbiome research.</title>
        <authorList>
            <person name="Poyet M."/>
            <person name="Groussin M."/>
            <person name="Gibbons S.M."/>
            <person name="Avila-Pacheco J."/>
            <person name="Jiang X."/>
            <person name="Kearney S.M."/>
            <person name="Perrotta A.R."/>
            <person name="Berdy B."/>
            <person name="Zhao S."/>
            <person name="Lieberman T.D."/>
            <person name="Swanson P.K."/>
            <person name="Smith M."/>
            <person name="Roesemann S."/>
            <person name="Alexander J.E."/>
            <person name="Rich S.A."/>
            <person name="Livny J."/>
            <person name="Vlamakis H."/>
            <person name="Clish C."/>
            <person name="Bullock K."/>
            <person name="Deik A."/>
            <person name="Scott J."/>
            <person name="Pierce K.A."/>
            <person name="Xavier R.J."/>
            <person name="Alm E.J."/>
        </authorList>
    </citation>
    <scope>NUCLEOTIDE SEQUENCE [LARGE SCALE GENOMIC DNA]</scope>
    <source>
        <strain evidence="1 2">BIOML-A2</strain>
    </source>
</reference>
<dbReference type="PANTHER" id="PTHR30595">
    <property type="entry name" value="GLPR-RELATED TRANSCRIPTIONAL REPRESSOR"/>
    <property type="match status" value="1"/>
</dbReference>
<name>A0A5B3GGI4_9BACT</name>
<dbReference type="EMBL" id="VVXK01000001">
    <property type="protein sequence ID" value="KAA2372109.1"/>
    <property type="molecule type" value="Genomic_DNA"/>
</dbReference>
<dbReference type="RefSeq" id="WP_149886850.1">
    <property type="nucleotide sequence ID" value="NZ_VVXK01000001.1"/>
</dbReference>
<accession>A0A5B3GGI4</accession>
<dbReference type="Proteomes" id="UP000323567">
    <property type="component" value="Unassembled WGS sequence"/>
</dbReference>
<dbReference type="PANTHER" id="PTHR30595:SF6">
    <property type="entry name" value="SCHLAFEN ALBA-2 DOMAIN-CONTAINING PROTEIN"/>
    <property type="match status" value="1"/>
</dbReference>